<dbReference type="RefSeq" id="WP_303491468.1">
    <property type="nucleotide sequence ID" value="NZ_JAUOPB010000003.1"/>
</dbReference>
<dbReference type="PANTHER" id="PTHR35566:SF1">
    <property type="entry name" value="TYPE VI SECRETION SYSTEM BASEPLATE COMPONENT TSSK1"/>
    <property type="match status" value="1"/>
</dbReference>
<dbReference type="AlphaFoldDB" id="A0AAW7X5Y2"/>
<gene>
    <name evidence="1" type="primary">tssK</name>
    <name evidence="1" type="ORF">Q4521_04915</name>
</gene>
<proteinExistence type="predicted"/>
<dbReference type="NCBIfam" id="TIGR03353">
    <property type="entry name" value="VI_chp_4"/>
    <property type="match status" value="1"/>
</dbReference>
<protein>
    <submittedName>
        <fullName evidence="1">Type VI secretion system baseplate subunit TssK</fullName>
    </submittedName>
</protein>
<reference evidence="1" key="1">
    <citation type="submission" date="2023-07" db="EMBL/GenBank/DDBJ databases">
        <title>Genome content predicts the carbon catabolic preferences of heterotrophic bacteria.</title>
        <authorList>
            <person name="Gralka M."/>
        </authorList>
    </citation>
    <scope>NUCLEOTIDE SEQUENCE</scope>
    <source>
        <strain evidence="1">I3M17_2</strain>
    </source>
</reference>
<accession>A0AAW7X5Y2</accession>
<organism evidence="1 2">
    <name type="scientific">Saccharophagus degradans</name>
    <dbReference type="NCBI Taxonomy" id="86304"/>
    <lineage>
        <taxon>Bacteria</taxon>
        <taxon>Pseudomonadati</taxon>
        <taxon>Pseudomonadota</taxon>
        <taxon>Gammaproteobacteria</taxon>
        <taxon>Cellvibrionales</taxon>
        <taxon>Cellvibrionaceae</taxon>
        <taxon>Saccharophagus</taxon>
    </lineage>
</organism>
<dbReference type="InterPro" id="IPR010263">
    <property type="entry name" value="T6SS_TssK"/>
</dbReference>
<evidence type="ECO:0000313" key="2">
    <source>
        <dbReference type="Proteomes" id="UP001169760"/>
    </source>
</evidence>
<comment type="caution">
    <text evidence="1">The sequence shown here is derived from an EMBL/GenBank/DDBJ whole genome shotgun (WGS) entry which is preliminary data.</text>
</comment>
<sequence length="445" mass="50131">MVKHNKIAWMESQYLFPHHFQQQERYIEATIEHRAKAIRPFVWGFEALELDSTLLNEQRIALTRASGIMTDGCPFDLPHNAPLPAPIQVDQQVKNELVYLVLPIYQAGSRYVESSNAGEGVARYRLQELEVFDYCSDNNNAEQVESATLQFRLALEHENLGGFTCLPIARIAEVTQEGAIILDKKFIPPVLSVKASPLLQGYLSDIIGMLHQRGDLLSHRFNSGIQDNNSAAIADFMLLQLINGTEPALRHLNNIKKTHPETLYAKLVSLSGELATFTTKSKRPVDFEPYKHNDLYKCYLPVIETLSKQLSVVLEQTAISLPMEKRQYGIYVSRITDRSLLSQSRFILAAKANISTDQLRAHLPKHVKIGSVETIRDLVNNQLTGITLTNLAMAPREISYTAGFVYFELDAHGEQWQSLNNSGGFAFHIAGDLPELAVEFWAIRN</sequence>
<dbReference type="PANTHER" id="PTHR35566">
    <property type="entry name" value="BLR3599 PROTEIN"/>
    <property type="match status" value="1"/>
</dbReference>
<dbReference type="EMBL" id="JAUOPB010000003">
    <property type="protein sequence ID" value="MDO6421804.1"/>
    <property type="molecule type" value="Genomic_DNA"/>
</dbReference>
<dbReference type="Pfam" id="PF05936">
    <property type="entry name" value="T6SS_VasE"/>
    <property type="match status" value="1"/>
</dbReference>
<name>A0AAW7X5Y2_9GAMM</name>
<evidence type="ECO:0000313" key="1">
    <source>
        <dbReference type="EMBL" id="MDO6421804.1"/>
    </source>
</evidence>
<dbReference type="Proteomes" id="UP001169760">
    <property type="component" value="Unassembled WGS sequence"/>
</dbReference>